<sequence>MKLAHQTATIALAACLVAAGAAAPAHAFTACQVTDTAGINDRGFNETSWKGIRDARDKLGIAGRYLESVSETDYEPNINALVQQKCDLIVTVGFKLGEATAKIAAANPAAKFSIVDFSYDPVIPNVLGEVFAADQAAFLAGYLAAGMSKSGVIGTFGGMNIPPIVLFMDGFARGAAYYNARKGAKVRVLGWDVGTREGLFTNNFKSLDDGRSFAQNLYDEGADIVMPVAGAVGLGSAALADELGGDKLKIIGVDADNALTNPEKGHVYLTSVMKRMDVTVFDAVKASLDGSFSGGKVLGTLENGGVGLAPFHAFDDAVPAALKAELAALQADIVSGAVSVR</sequence>
<dbReference type="InterPro" id="IPR003760">
    <property type="entry name" value="PnrA-like"/>
</dbReference>
<comment type="subcellular location">
    <subcellularLocation>
        <location evidence="1">Cell membrane</location>
        <topology evidence="1">Lipid-anchor</topology>
    </subcellularLocation>
</comment>
<keyword evidence="5" id="KW-0472">Membrane</keyword>
<keyword evidence="6" id="KW-0449">Lipoprotein</keyword>
<dbReference type="PROSITE" id="PS51257">
    <property type="entry name" value="PROKAR_LIPOPROTEIN"/>
    <property type="match status" value="1"/>
</dbReference>
<organism evidence="9 10">
    <name type="scientific">Labrys wisconsinensis</name>
    <dbReference type="NCBI Taxonomy" id="425677"/>
    <lineage>
        <taxon>Bacteria</taxon>
        <taxon>Pseudomonadati</taxon>
        <taxon>Pseudomonadota</taxon>
        <taxon>Alphaproteobacteria</taxon>
        <taxon>Hyphomicrobiales</taxon>
        <taxon>Xanthobacteraceae</taxon>
        <taxon>Labrys</taxon>
    </lineage>
</organism>
<evidence type="ECO:0000313" key="10">
    <source>
        <dbReference type="Proteomes" id="UP001242480"/>
    </source>
</evidence>
<comment type="similarity">
    <text evidence="2">Belongs to the BMP lipoprotein family.</text>
</comment>
<dbReference type="InterPro" id="IPR050957">
    <property type="entry name" value="BMP_lipoprotein"/>
</dbReference>
<dbReference type="RefSeq" id="WP_307286395.1">
    <property type="nucleotide sequence ID" value="NZ_JAUSVX010000033.1"/>
</dbReference>
<dbReference type="Pfam" id="PF02608">
    <property type="entry name" value="Bmp"/>
    <property type="match status" value="1"/>
</dbReference>
<evidence type="ECO:0000256" key="6">
    <source>
        <dbReference type="ARBA" id="ARBA00023288"/>
    </source>
</evidence>
<dbReference type="InterPro" id="IPR028082">
    <property type="entry name" value="Peripla_BP_I"/>
</dbReference>
<protein>
    <submittedName>
        <fullName evidence="9">Basic membrane protein A</fullName>
    </submittedName>
</protein>
<dbReference type="CDD" id="cd06354">
    <property type="entry name" value="PBP1_PrnA-like"/>
    <property type="match status" value="1"/>
</dbReference>
<dbReference type="Proteomes" id="UP001242480">
    <property type="component" value="Unassembled WGS sequence"/>
</dbReference>
<dbReference type="PANTHER" id="PTHR34296:SF2">
    <property type="entry name" value="ABC TRANSPORTER GUANOSINE-BINDING PROTEIN NUPN"/>
    <property type="match status" value="1"/>
</dbReference>
<dbReference type="PANTHER" id="PTHR34296">
    <property type="entry name" value="TRANSCRIPTIONAL ACTIVATOR PROTEIN MED"/>
    <property type="match status" value="1"/>
</dbReference>
<keyword evidence="4 7" id="KW-0732">Signal</keyword>
<evidence type="ECO:0000256" key="2">
    <source>
        <dbReference type="ARBA" id="ARBA00008610"/>
    </source>
</evidence>
<evidence type="ECO:0000259" key="8">
    <source>
        <dbReference type="Pfam" id="PF02608"/>
    </source>
</evidence>
<dbReference type="Gene3D" id="3.40.50.2300">
    <property type="match status" value="2"/>
</dbReference>
<keyword evidence="10" id="KW-1185">Reference proteome</keyword>
<gene>
    <name evidence="9" type="ORF">QO011_008364</name>
</gene>
<evidence type="ECO:0000256" key="7">
    <source>
        <dbReference type="SAM" id="SignalP"/>
    </source>
</evidence>
<reference evidence="9 10" key="1">
    <citation type="submission" date="2023-07" db="EMBL/GenBank/DDBJ databases">
        <title>Genomic Encyclopedia of Type Strains, Phase IV (KMG-IV): sequencing the most valuable type-strain genomes for metagenomic binning, comparative biology and taxonomic classification.</title>
        <authorList>
            <person name="Goeker M."/>
        </authorList>
    </citation>
    <scope>NUCLEOTIDE SEQUENCE [LARGE SCALE GENOMIC DNA]</scope>
    <source>
        <strain evidence="9 10">DSM 19619</strain>
    </source>
</reference>
<evidence type="ECO:0000256" key="4">
    <source>
        <dbReference type="ARBA" id="ARBA00022729"/>
    </source>
</evidence>
<evidence type="ECO:0000256" key="3">
    <source>
        <dbReference type="ARBA" id="ARBA00022475"/>
    </source>
</evidence>
<dbReference type="SUPFAM" id="SSF53822">
    <property type="entry name" value="Periplasmic binding protein-like I"/>
    <property type="match status" value="1"/>
</dbReference>
<feature type="signal peptide" evidence="7">
    <location>
        <begin position="1"/>
        <end position="27"/>
    </location>
</feature>
<proteinExistence type="inferred from homology"/>
<keyword evidence="3" id="KW-1003">Cell membrane</keyword>
<evidence type="ECO:0000313" key="9">
    <source>
        <dbReference type="EMBL" id="MDQ0475321.1"/>
    </source>
</evidence>
<evidence type="ECO:0000256" key="5">
    <source>
        <dbReference type="ARBA" id="ARBA00023136"/>
    </source>
</evidence>
<feature type="chain" id="PRO_5046784805" evidence="7">
    <location>
        <begin position="28"/>
        <end position="341"/>
    </location>
</feature>
<name>A0ABU0JPA4_9HYPH</name>
<evidence type="ECO:0000256" key="1">
    <source>
        <dbReference type="ARBA" id="ARBA00004193"/>
    </source>
</evidence>
<comment type="caution">
    <text evidence="9">The sequence shown here is derived from an EMBL/GenBank/DDBJ whole genome shotgun (WGS) entry which is preliminary data.</text>
</comment>
<feature type="domain" description="ABC transporter substrate-binding protein PnrA-like" evidence="8">
    <location>
        <begin position="31"/>
        <end position="315"/>
    </location>
</feature>
<dbReference type="EMBL" id="JAUSVX010000033">
    <property type="protein sequence ID" value="MDQ0475321.1"/>
    <property type="molecule type" value="Genomic_DNA"/>
</dbReference>
<accession>A0ABU0JPA4</accession>